<gene>
    <name evidence="2" type="ORF">BgAZ_304050</name>
</gene>
<keyword evidence="1" id="KW-0472">Membrane</keyword>
<sequence>MHSLPVLTANSIIINEAPNSLKIDNEPTAGVPIKDAFYGFMYYKVDYKSFYELLKHHDQKDSKEHEAKNSIWKIILPPNMVINASSAHTMPFHEDMTVKLHGSIGSKNAFVLLFHMEAFKVIIEEKVKIAFRIRMDRLWHLRRRMHFNNIKSYLKSIVLRFKNRNFIYRRLKHYDFSWIKRKPNDPFPLIPFFNIVKDDFYKILDGTSLLKQEVTVGDIEDHTKDVAQHIHREVDVLVENINRFIVDGKCVMVEKTEPFYVAEVSIRSSIYTFYNAMSPKVCHKLWQKPARYMITAELKDAKHIRMVMAIVKMVFLTTIATVASFFALLSYLTHTKPWRI</sequence>
<protein>
    <submittedName>
        <fullName evidence="2">Uncharacterized protein</fullName>
    </submittedName>
</protein>
<keyword evidence="3" id="KW-1185">Reference proteome</keyword>
<name>A0AAD8LR50_BABGI</name>
<proteinExistence type="predicted"/>
<feature type="transmembrane region" description="Helical" evidence="1">
    <location>
        <begin position="309"/>
        <end position="332"/>
    </location>
</feature>
<organism evidence="2 3">
    <name type="scientific">Babesia gibsoni</name>
    <dbReference type="NCBI Taxonomy" id="33632"/>
    <lineage>
        <taxon>Eukaryota</taxon>
        <taxon>Sar</taxon>
        <taxon>Alveolata</taxon>
        <taxon>Apicomplexa</taxon>
        <taxon>Aconoidasida</taxon>
        <taxon>Piroplasmida</taxon>
        <taxon>Babesiidae</taxon>
        <taxon>Babesia</taxon>
    </lineage>
</organism>
<evidence type="ECO:0000313" key="3">
    <source>
        <dbReference type="Proteomes" id="UP001230268"/>
    </source>
</evidence>
<dbReference type="AlphaFoldDB" id="A0AAD8LR50"/>
<comment type="caution">
    <text evidence="2">The sequence shown here is derived from an EMBL/GenBank/DDBJ whole genome shotgun (WGS) entry which is preliminary data.</text>
</comment>
<reference evidence="2" key="1">
    <citation type="submission" date="2023-08" db="EMBL/GenBank/DDBJ databases">
        <title>Draft sequence of the Babesia gibsoni genome.</title>
        <authorList>
            <person name="Yamagishi J.Y."/>
            <person name="Xuan X.X."/>
        </authorList>
    </citation>
    <scope>NUCLEOTIDE SEQUENCE</scope>
    <source>
        <strain evidence="2">Azabu</strain>
    </source>
</reference>
<evidence type="ECO:0000256" key="1">
    <source>
        <dbReference type="SAM" id="Phobius"/>
    </source>
</evidence>
<keyword evidence="1" id="KW-0812">Transmembrane</keyword>
<dbReference type="Proteomes" id="UP001230268">
    <property type="component" value="Unassembled WGS sequence"/>
</dbReference>
<keyword evidence="1" id="KW-1133">Transmembrane helix</keyword>
<dbReference type="EMBL" id="JAVEPI010000003">
    <property type="protein sequence ID" value="KAK1442887.1"/>
    <property type="molecule type" value="Genomic_DNA"/>
</dbReference>
<evidence type="ECO:0000313" key="2">
    <source>
        <dbReference type="EMBL" id="KAK1442887.1"/>
    </source>
</evidence>
<accession>A0AAD8LR50</accession>